<keyword evidence="2" id="KW-0560">Oxidoreductase</keyword>
<evidence type="ECO:0000256" key="1">
    <source>
        <dbReference type="ARBA" id="ARBA00006252"/>
    </source>
</evidence>
<evidence type="ECO:0000313" key="4">
    <source>
        <dbReference type="EMBL" id="SVA86671.1"/>
    </source>
</evidence>
<dbReference type="GO" id="GO:0003955">
    <property type="term" value="F:NAD(P)H dehydrogenase (quinone) activity"/>
    <property type="evidence" value="ECO:0007669"/>
    <property type="project" value="TreeGrafter"/>
</dbReference>
<sequence length="189" mass="21847">MTKVFMVYGHYDDKSFNAAIKDTFIKSANEKGHIVDCVDLYKEKFDPVFSGEEPDDIVLNHRKRIEQADVIAFVAPIWNFRMPAILEGWIDKVLAPPWAFKFKKIIGNYGYPIGNLNGKKAIVFCTYGSPQFAIRTFFLNMPTKRLRRGVFNICGIKDVTYKRYFAVPFVGDKKRIKFLEDVKETANKL</sequence>
<dbReference type="GO" id="GO:0005829">
    <property type="term" value="C:cytosol"/>
    <property type="evidence" value="ECO:0007669"/>
    <property type="project" value="TreeGrafter"/>
</dbReference>
<dbReference type="InterPro" id="IPR051545">
    <property type="entry name" value="NAD(P)H_dehydrogenase_qn"/>
</dbReference>
<comment type="similarity">
    <text evidence="1">Belongs to the NAD(P)H dehydrogenase (quinone) family.</text>
</comment>
<dbReference type="Gene3D" id="3.40.50.360">
    <property type="match status" value="1"/>
</dbReference>
<dbReference type="AlphaFoldDB" id="A0A381ZCJ3"/>
<reference evidence="4" key="1">
    <citation type="submission" date="2018-05" db="EMBL/GenBank/DDBJ databases">
        <authorList>
            <person name="Lanie J.A."/>
            <person name="Ng W.-L."/>
            <person name="Kazmierczak K.M."/>
            <person name="Andrzejewski T.M."/>
            <person name="Davidsen T.M."/>
            <person name="Wayne K.J."/>
            <person name="Tettelin H."/>
            <person name="Glass J.I."/>
            <person name="Rusch D."/>
            <person name="Podicherti R."/>
            <person name="Tsui H.-C.T."/>
            <person name="Winkler M.E."/>
        </authorList>
    </citation>
    <scope>NUCLEOTIDE SEQUENCE</scope>
</reference>
<dbReference type="Pfam" id="PF02525">
    <property type="entry name" value="Flavodoxin_2"/>
    <property type="match status" value="1"/>
</dbReference>
<dbReference type="InterPro" id="IPR003680">
    <property type="entry name" value="Flavodoxin_fold"/>
</dbReference>
<proteinExistence type="inferred from homology"/>
<name>A0A381ZCJ3_9ZZZZ</name>
<accession>A0A381ZCJ3</accession>
<gene>
    <name evidence="4" type="ORF">METZ01_LOCUS139525</name>
</gene>
<evidence type="ECO:0000256" key="2">
    <source>
        <dbReference type="ARBA" id="ARBA00023002"/>
    </source>
</evidence>
<dbReference type="InterPro" id="IPR029039">
    <property type="entry name" value="Flavoprotein-like_sf"/>
</dbReference>
<dbReference type="PANTHER" id="PTHR10204:SF34">
    <property type="entry name" value="NAD(P)H DEHYDROGENASE [QUINONE] 1 ISOFORM 1"/>
    <property type="match status" value="1"/>
</dbReference>
<dbReference type="SUPFAM" id="SSF52218">
    <property type="entry name" value="Flavoproteins"/>
    <property type="match status" value="1"/>
</dbReference>
<dbReference type="EMBL" id="UINC01020696">
    <property type="protein sequence ID" value="SVA86671.1"/>
    <property type="molecule type" value="Genomic_DNA"/>
</dbReference>
<evidence type="ECO:0000259" key="3">
    <source>
        <dbReference type="Pfam" id="PF02525"/>
    </source>
</evidence>
<organism evidence="4">
    <name type="scientific">marine metagenome</name>
    <dbReference type="NCBI Taxonomy" id="408172"/>
    <lineage>
        <taxon>unclassified sequences</taxon>
        <taxon>metagenomes</taxon>
        <taxon>ecological metagenomes</taxon>
    </lineage>
</organism>
<protein>
    <recommendedName>
        <fullName evidence="3">Flavodoxin-like fold domain-containing protein</fullName>
    </recommendedName>
</protein>
<feature type="domain" description="Flavodoxin-like fold" evidence="3">
    <location>
        <begin position="3"/>
        <end position="173"/>
    </location>
</feature>
<dbReference type="PANTHER" id="PTHR10204">
    <property type="entry name" value="NAD P H OXIDOREDUCTASE-RELATED"/>
    <property type="match status" value="1"/>
</dbReference>